<dbReference type="EMBL" id="JBBWWQ010000003">
    <property type="protein sequence ID" value="KAK8951321.1"/>
    <property type="molecule type" value="Genomic_DNA"/>
</dbReference>
<evidence type="ECO:0000259" key="1">
    <source>
        <dbReference type="PROSITE" id="PS50878"/>
    </source>
</evidence>
<accession>A0AAP0BW30</accession>
<protein>
    <recommendedName>
        <fullName evidence="1">Reverse transcriptase domain-containing protein</fullName>
    </recommendedName>
</protein>
<comment type="caution">
    <text evidence="2">The sequence shown here is derived from an EMBL/GenBank/DDBJ whole genome shotgun (WGS) entry which is preliminary data.</text>
</comment>
<dbReference type="FunFam" id="3.30.70.270:FF:000020">
    <property type="entry name" value="Transposon Tf2-6 polyprotein-like Protein"/>
    <property type="match status" value="1"/>
</dbReference>
<dbReference type="InterPro" id="IPR051320">
    <property type="entry name" value="Viral_Replic_Matur_Polypro"/>
</dbReference>
<dbReference type="SUPFAM" id="SSF56672">
    <property type="entry name" value="DNA/RNA polymerases"/>
    <property type="match status" value="1"/>
</dbReference>
<proteinExistence type="predicted"/>
<dbReference type="Pfam" id="PF17919">
    <property type="entry name" value="RT_RNaseH_2"/>
    <property type="match status" value="1"/>
</dbReference>
<dbReference type="CDD" id="cd01647">
    <property type="entry name" value="RT_LTR"/>
    <property type="match status" value="1"/>
</dbReference>
<sequence length="202" mass="23086">MSFGLTNAPAAFMDLMNRVFKDYLDRFVIVFIDDILIYSPSEDEHAWHLRLALKTLKEHQLYAKFTKCEFWLRKVSFLGHVITGQGLAVDPTKIESILNWSQPTSVTEVRSFLGLAGYYRRFVKDFSKISLPLTQLTRKNISFQWSVDCQSAFDILKEKLTTAPILTIPSGTEGFQIYSDASYKGLGCVLMQYGKVIVYASR</sequence>
<gene>
    <name evidence="2" type="ORF">KSP39_PZI003114</name>
</gene>
<feature type="domain" description="Reverse transcriptase" evidence="1">
    <location>
        <begin position="1"/>
        <end position="82"/>
    </location>
</feature>
<dbReference type="InterPro" id="IPR000477">
    <property type="entry name" value="RT_dom"/>
</dbReference>
<dbReference type="InterPro" id="IPR043502">
    <property type="entry name" value="DNA/RNA_pol_sf"/>
</dbReference>
<dbReference type="PANTHER" id="PTHR33064:SF39">
    <property type="match status" value="1"/>
</dbReference>
<dbReference type="Pfam" id="PF00078">
    <property type="entry name" value="RVT_1"/>
    <property type="match status" value="1"/>
</dbReference>
<evidence type="ECO:0000313" key="2">
    <source>
        <dbReference type="EMBL" id="KAK8951321.1"/>
    </source>
</evidence>
<dbReference type="AlphaFoldDB" id="A0AAP0BW30"/>
<evidence type="ECO:0000313" key="3">
    <source>
        <dbReference type="Proteomes" id="UP001418222"/>
    </source>
</evidence>
<dbReference type="InterPro" id="IPR043128">
    <property type="entry name" value="Rev_trsase/Diguanyl_cyclase"/>
</dbReference>
<name>A0AAP0BW30_9ASPA</name>
<dbReference type="Gene3D" id="3.30.70.270">
    <property type="match status" value="2"/>
</dbReference>
<organism evidence="2 3">
    <name type="scientific">Platanthera zijinensis</name>
    <dbReference type="NCBI Taxonomy" id="2320716"/>
    <lineage>
        <taxon>Eukaryota</taxon>
        <taxon>Viridiplantae</taxon>
        <taxon>Streptophyta</taxon>
        <taxon>Embryophyta</taxon>
        <taxon>Tracheophyta</taxon>
        <taxon>Spermatophyta</taxon>
        <taxon>Magnoliopsida</taxon>
        <taxon>Liliopsida</taxon>
        <taxon>Asparagales</taxon>
        <taxon>Orchidaceae</taxon>
        <taxon>Orchidoideae</taxon>
        <taxon>Orchideae</taxon>
        <taxon>Orchidinae</taxon>
        <taxon>Platanthera</taxon>
    </lineage>
</organism>
<dbReference type="Proteomes" id="UP001418222">
    <property type="component" value="Unassembled WGS sequence"/>
</dbReference>
<keyword evidence="3" id="KW-1185">Reference proteome</keyword>
<dbReference type="InterPro" id="IPR041577">
    <property type="entry name" value="RT_RNaseH_2"/>
</dbReference>
<dbReference type="PROSITE" id="PS50878">
    <property type="entry name" value="RT_POL"/>
    <property type="match status" value="1"/>
</dbReference>
<reference evidence="2 3" key="1">
    <citation type="journal article" date="2022" name="Nat. Plants">
        <title>Genomes of leafy and leafless Platanthera orchids illuminate the evolution of mycoheterotrophy.</title>
        <authorList>
            <person name="Li M.H."/>
            <person name="Liu K.W."/>
            <person name="Li Z."/>
            <person name="Lu H.C."/>
            <person name="Ye Q.L."/>
            <person name="Zhang D."/>
            <person name="Wang J.Y."/>
            <person name="Li Y.F."/>
            <person name="Zhong Z.M."/>
            <person name="Liu X."/>
            <person name="Yu X."/>
            <person name="Liu D.K."/>
            <person name="Tu X.D."/>
            <person name="Liu B."/>
            <person name="Hao Y."/>
            <person name="Liao X.Y."/>
            <person name="Jiang Y.T."/>
            <person name="Sun W.H."/>
            <person name="Chen J."/>
            <person name="Chen Y.Q."/>
            <person name="Ai Y."/>
            <person name="Zhai J.W."/>
            <person name="Wu S.S."/>
            <person name="Zhou Z."/>
            <person name="Hsiao Y.Y."/>
            <person name="Wu W.L."/>
            <person name="Chen Y.Y."/>
            <person name="Lin Y.F."/>
            <person name="Hsu J.L."/>
            <person name="Li C.Y."/>
            <person name="Wang Z.W."/>
            <person name="Zhao X."/>
            <person name="Zhong W.Y."/>
            <person name="Ma X.K."/>
            <person name="Ma L."/>
            <person name="Huang J."/>
            <person name="Chen G.Z."/>
            <person name="Huang M.Z."/>
            <person name="Huang L."/>
            <person name="Peng D.H."/>
            <person name="Luo Y.B."/>
            <person name="Zou S.Q."/>
            <person name="Chen S.P."/>
            <person name="Lan S."/>
            <person name="Tsai W.C."/>
            <person name="Van de Peer Y."/>
            <person name="Liu Z.J."/>
        </authorList>
    </citation>
    <scope>NUCLEOTIDE SEQUENCE [LARGE SCALE GENOMIC DNA]</scope>
    <source>
        <strain evidence="2">Lor287</strain>
    </source>
</reference>
<dbReference type="FunFam" id="3.30.70.270:FF:000003">
    <property type="entry name" value="Transposon Ty3-G Gag-Pol polyprotein"/>
    <property type="match status" value="1"/>
</dbReference>
<dbReference type="PANTHER" id="PTHR33064">
    <property type="entry name" value="POL PROTEIN"/>
    <property type="match status" value="1"/>
</dbReference>